<feature type="non-terminal residue" evidence="1">
    <location>
        <position position="171"/>
    </location>
</feature>
<dbReference type="Proteomes" id="UP000789525">
    <property type="component" value="Unassembled WGS sequence"/>
</dbReference>
<sequence length="171" mass="18928">MSSDPYTTDPQNAPPGNNRQSHRARTVSEGTTSEDDNKPYGHKSREDLENELAAEKEWRRMAEAESRGMRNALPSTEWMQEVIREVAAQAIANMTPPIINMPPPNISIGTINSKRRMPAPTSAEAPVIRKGPIERALMDFFTELESCFDEAGVKTEEEKAGNGTKVPLDCS</sequence>
<accession>A0ACA9QAD1</accession>
<evidence type="ECO:0000313" key="1">
    <source>
        <dbReference type="EMBL" id="CAG8742840.1"/>
    </source>
</evidence>
<organism evidence="1 2">
    <name type="scientific">Acaulospora colombiana</name>
    <dbReference type="NCBI Taxonomy" id="27376"/>
    <lineage>
        <taxon>Eukaryota</taxon>
        <taxon>Fungi</taxon>
        <taxon>Fungi incertae sedis</taxon>
        <taxon>Mucoromycota</taxon>
        <taxon>Glomeromycotina</taxon>
        <taxon>Glomeromycetes</taxon>
        <taxon>Diversisporales</taxon>
        <taxon>Acaulosporaceae</taxon>
        <taxon>Acaulospora</taxon>
    </lineage>
</organism>
<keyword evidence="2" id="KW-1185">Reference proteome</keyword>
<comment type="caution">
    <text evidence="1">The sequence shown here is derived from an EMBL/GenBank/DDBJ whole genome shotgun (WGS) entry which is preliminary data.</text>
</comment>
<protein>
    <submittedName>
        <fullName evidence="1">9884_t:CDS:1</fullName>
    </submittedName>
</protein>
<proteinExistence type="predicted"/>
<name>A0ACA9QAD1_9GLOM</name>
<dbReference type="EMBL" id="CAJVPT010048869">
    <property type="protein sequence ID" value="CAG8742840.1"/>
    <property type="molecule type" value="Genomic_DNA"/>
</dbReference>
<reference evidence="1" key="1">
    <citation type="submission" date="2021-06" db="EMBL/GenBank/DDBJ databases">
        <authorList>
            <person name="Kallberg Y."/>
            <person name="Tangrot J."/>
            <person name="Rosling A."/>
        </authorList>
    </citation>
    <scope>NUCLEOTIDE SEQUENCE</scope>
    <source>
        <strain evidence="1">CL356</strain>
    </source>
</reference>
<evidence type="ECO:0000313" key="2">
    <source>
        <dbReference type="Proteomes" id="UP000789525"/>
    </source>
</evidence>
<gene>
    <name evidence="1" type="ORF">ACOLOM_LOCUS12265</name>
</gene>